<dbReference type="Pfam" id="PF00400">
    <property type="entry name" value="WD40"/>
    <property type="match status" value="5"/>
</dbReference>
<dbReference type="SUPFAM" id="SSF50978">
    <property type="entry name" value="WD40 repeat-like"/>
    <property type="match status" value="1"/>
</dbReference>
<dbReference type="PROSITE" id="PS00678">
    <property type="entry name" value="WD_REPEATS_1"/>
    <property type="match status" value="1"/>
</dbReference>
<dbReference type="EnsemblMetazoa" id="XM_028661566.1">
    <property type="protein sequence ID" value="XP_028517367.1"/>
    <property type="gene ID" value="LOC110247299"/>
</dbReference>
<name>A0A913YS79_EXADI</name>
<dbReference type="InterPro" id="IPR020472">
    <property type="entry name" value="WD40_PAC1"/>
</dbReference>
<organism evidence="10 11">
    <name type="scientific">Exaiptasia diaphana</name>
    <name type="common">Tropical sea anemone</name>
    <name type="synonym">Aiptasia pulchella</name>
    <dbReference type="NCBI Taxonomy" id="2652724"/>
    <lineage>
        <taxon>Eukaryota</taxon>
        <taxon>Metazoa</taxon>
        <taxon>Cnidaria</taxon>
        <taxon>Anthozoa</taxon>
        <taxon>Hexacorallia</taxon>
        <taxon>Actiniaria</taxon>
        <taxon>Aiptasiidae</taxon>
        <taxon>Exaiptasia</taxon>
    </lineage>
</organism>
<dbReference type="PROSITE" id="PS50897">
    <property type="entry name" value="CTLH"/>
    <property type="match status" value="1"/>
</dbReference>
<dbReference type="GO" id="GO:0034657">
    <property type="term" value="C:GID complex"/>
    <property type="evidence" value="ECO:0007669"/>
    <property type="project" value="TreeGrafter"/>
</dbReference>
<evidence type="ECO:0000256" key="8">
    <source>
        <dbReference type="SAM" id="MobiDB-lite"/>
    </source>
</evidence>
<dbReference type="CDD" id="cd00200">
    <property type="entry name" value="WD40"/>
    <property type="match status" value="1"/>
</dbReference>
<keyword evidence="11" id="KW-1185">Reference proteome</keyword>
<dbReference type="KEGG" id="epa:110247299"/>
<dbReference type="InterPro" id="IPR006595">
    <property type="entry name" value="CTLH_C"/>
</dbReference>
<keyword evidence="6" id="KW-0496">Mitochondrion</keyword>
<dbReference type="InterPro" id="IPR051350">
    <property type="entry name" value="WD_repeat-ST_regulator"/>
</dbReference>
<accession>A0A913YS79</accession>
<dbReference type="GeneID" id="110247299"/>
<evidence type="ECO:0000256" key="3">
    <source>
        <dbReference type="ARBA" id="ARBA00022490"/>
    </source>
</evidence>
<evidence type="ECO:0000256" key="4">
    <source>
        <dbReference type="ARBA" id="ARBA00022574"/>
    </source>
</evidence>
<evidence type="ECO:0000256" key="1">
    <source>
        <dbReference type="ARBA" id="ARBA00004173"/>
    </source>
</evidence>
<keyword evidence="3" id="KW-0963">Cytoplasm</keyword>
<feature type="repeat" description="WD" evidence="7">
    <location>
        <begin position="437"/>
        <end position="469"/>
    </location>
</feature>
<dbReference type="OMA" id="YEDHCCS"/>
<reference evidence="10" key="1">
    <citation type="submission" date="2022-11" db="UniProtKB">
        <authorList>
            <consortium name="EnsemblMetazoa"/>
        </authorList>
    </citation>
    <scope>IDENTIFICATION</scope>
</reference>
<evidence type="ECO:0000256" key="2">
    <source>
        <dbReference type="ARBA" id="ARBA00004496"/>
    </source>
</evidence>
<dbReference type="Gene3D" id="2.130.10.10">
    <property type="entry name" value="YVTN repeat-like/Quinoprotein amine dehydrogenase"/>
    <property type="match status" value="2"/>
</dbReference>
<evidence type="ECO:0000256" key="5">
    <source>
        <dbReference type="ARBA" id="ARBA00022737"/>
    </source>
</evidence>
<evidence type="ECO:0000256" key="7">
    <source>
        <dbReference type="PROSITE-ProRule" id="PRU00221"/>
    </source>
</evidence>
<dbReference type="SMART" id="SM00668">
    <property type="entry name" value="CTLH"/>
    <property type="match status" value="1"/>
</dbReference>
<keyword evidence="4 7" id="KW-0853">WD repeat</keyword>
<dbReference type="InterPro" id="IPR001680">
    <property type="entry name" value="WD40_rpt"/>
</dbReference>
<dbReference type="PROSITE" id="PS50896">
    <property type="entry name" value="LISH"/>
    <property type="match status" value="1"/>
</dbReference>
<keyword evidence="5" id="KW-0677">Repeat</keyword>
<dbReference type="InterPro" id="IPR036322">
    <property type="entry name" value="WD40_repeat_dom_sf"/>
</dbReference>
<dbReference type="GO" id="GO:0005739">
    <property type="term" value="C:mitochondrion"/>
    <property type="evidence" value="ECO:0007669"/>
    <property type="project" value="UniProtKB-SubCell"/>
</dbReference>
<dbReference type="Proteomes" id="UP000887567">
    <property type="component" value="Unplaced"/>
</dbReference>
<evidence type="ECO:0000313" key="11">
    <source>
        <dbReference type="Proteomes" id="UP000887567"/>
    </source>
</evidence>
<dbReference type="InterPro" id="IPR054532">
    <property type="entry name" value="TPL_SMU1_LisH-like"/>
</dbReference>
<evidence type="ECO:0000259" key="9">
    <source>
        <dbReference type="PROSITE" id="PS50897"/>
    </source>
</evidence>
<sequence length="482" mass="54692">MHRSKRTSTREDGEASTSNGEHIANGDSKSPLKKKLLSRVEEDVVRLVGQYLQGLGLDQSVEALMTESGCRLEHPSAAKFRQSVMVGDWNKADGILKELKKLVERKEDISKMRFCLLEQKFLEYLEENRPIEALHCLRTELAPLKYNKERLHQLSGLIMCSSTEELYERASWNGKGSVSREKLMDRLQSFLPASIMLPPHRLHTLLSQAVELQKEKCPFHNTLKEPDLHSFSLLTDHLCTRKQFPCEAKYTLTDHCDEVWFVKFSHDGKRLATGAKDGNIIIWDMTEKVPKLSRTLEGHSYGVAFLAWSPDDTYLIACGPEDCAELWIWNVESGDLKCRMSQSPDDSLTCCAWNPDGKRFYTGGTRGQFYQCVSKYGLHLWGLKDKVLERKYQGLTQGFYTIHSCFGGINQVFLASGSEDHNVYLWHIKMQEPIAILKGHSRTVNCVSWNPSIPSMLASASDDGTVKIWGPNEPNEQESTAV</sequence>
<dbReference type="InterPro" id="IPR006594">
    <property type="entry name" value="LisH"/>
</dbReference>
<dbReference type="PANTHER" id="PTHR22838:SF0">
    <property type="entry name" value="WD REPEAT-CONTAINING PROTEIN 26"/>
    <property type="match status" value="1"/>
</dbReference>
<dbReference type="OrthoDB" id="972532at2759"/>
<dbReference type="PROSITE" id="PS50294">
    <property type="entry name" value="WD_REPEATS_REGION"/>
    <property type="match status" value="2"/>
</dbReference>
<feature type="repeat" description="WD" evidence="7">
    <location>
        <begin position="252"/>
        <end position="285"/>
    </location>
</feature>
<dbReference type="Pfam" id="PF17814">
    <property type="entry name" value="LisH_TPL"/>
    <property type="match status" value="1"/>
</dbReference>
<dbReference type="GO" id="GO:0043161">
    <property type="term" value="P:proteasome-mediated ubiquitin-dependent protein catabolic process"/>
    <property type="evidence" value="ECO:0007669"/>
    <property type="project" value="TreeGrafter"/>
</dbReference>
<dbReference type="PANTHER" id="PTHR22838">
    <property type="entry name" value="WD REPEAT PROTEIN 26-RELATED"/>
    <property type="match status" value="1"/>
</dbReference>
<comment type="subcellular location">
    <subcellularLocation>
        <location evidence="2">Cytoplasm</location>
    </subcellularLocation>
    <subcellularLocation>
        <location evidence="1">Mitochondrion</location>
    </subcellularLocation>
</comment>
<evidence type="ECO:0000313" key="10">
    <source>
        <dbReference type="EnsemblMetazoa" id="XP_028517367.1"/>
    </source>
</evidence>
<dbReference type="SMART" id="SM00320">
    <property type="entry name" value="WD40"/>
    <property type="match status" value="5"/>
</dbReference>
<feature type="domain" description="CTLH" evidence="9">
    <location>
        <begin position="73"/>
        <end position="132"/>
    </location>
</feature>
<proteinExistence type="predicted"/>
<evidence type="ECO:0000256" key="6">
    <source>
        <dbReference type="ARBA" id="ARBA00023128"/>
    </source>
</evidence>
<feature type="repeat" description="WD" evidence="7">
    <location>
        <begin position="296"/>
        <end position="327"/>
    </location>
</feature>
<dbReference type="PRINTS" id="PR00320">
    <property type="entry name" value="GPROTEINBRPT"/>
</dbReference>
<dbReference type="RefSeq" id="XP_028517367.1">
    <property type="nucleotide sequence ID" value="XM_028661566.1"/>
</dbReference>
<dbReference type="AlphaFoldDB" id="A0A913YS79"/>
<dbReference type="PROSITE" id="PS50082">
    <property type="entry name" value="WD_REPEATS_2"/>
    <property type="match status" value="3"/>
</dbReference>
<dbReference type="InterPro" id="IPR015943">
    <property type="entry name" value="WD40/YVTN_repeat-like_dom_sf"/>
</dbReference>
<protein>
    <recommendedName>
        <fullName evidence="9">CTLH domain-containing protein</fullName>
    </recommendedName>
</protein>
<dbReference type="InterPro" id="IPR019775">
    <property type="entry name" value="WD40_repeat_CS"/>
</dbReference>
<feature type="region of interest" description="Disordered" evidence="8">
    <location>
        <begin position="1"/>
        <end position="30"/>
    </location>
</feature>